<evidence type="ECO:0000256" key="1">
    <source>
        <dbReference type="ARBA" id="ARBA00008061"/>
    </source>
</evidence>
<evidence type="ECO:0000259" key="8">
    <source>
        <dbReference type="SMART" id="SM00642"/>
    </source>
</evidence>
<dbReference type="PRINTS" id="PR00110">
    <property type="entry name" value="ALPHAAMYLASE"/>
</dbReference>
<dbReference type="InterPro" id="IPR006046">
    <property type="entry name" value="Alpha_amylase"/>
</dbReference>
<gene>
    <name evidence="9" type="primary">amyA2</name>
    <name evidence="9" type="ORF">HMPREF9136_0989</name>
</gene>
<dbReference type="STRING" id="908937.Prede_1123"/>
<dbReference type="InterPro" id="IPR017853">
    <property type="entry name" value="GH"/>
</dbReference>
<dbReference type="CDD" id="cd11314">
    <property type="entry name" value="AmyAc_arch_bac_plant_AmyA"/>
    <property type="match status" value="1"/>
</dbReference>
<dbReference type="GO" id="GO:0004556">
    <property type="term" value="F:alpha-amylase activity"/>
    <property type="evidence" value="ECO:0007669"/>
    <property type="project" value="UniProtKB-UniRule"/>
</dbReference>
<dbReference type="Gene3D" id="2.60.40.10">
    <property type="entry name" value="Immunoglobulins"/>
    <property type="match status" value="1"/>
</dbReference>
<dbReference type="SUPFAM" id="SSF51445">
    <property type="entry name" value="(Trans)glycosidases"/>
    <property type="match status" value="1"/>
</dbReference>
<dbReference type="PANTHER" id="PTHR43447">
    <property type="entry name" value="ALPHA-AMYLASE"/>
    <property type="match status" value="1"/>
</dbReference>
<keyword evidence="2 6" id="KW-0378">Hydrolase</keyword>
<name>F9D2G1_PREDD</name>
<dbReference type="eggNOG" id="COG0366">
    <property type="taxonomic scope" value="Bacteria"/>
</dbReference>
<feature type="chain" id="PRO_5003380863" description="Alpha-amylase" evidence="7">
    <location>
        <begin position="38"/>
        <end position="696"/>
    </location>
</feature>
<dbReference type="AlphaFoldDB" id="F9D2G1"/>
<dbReference type="InterPro" id="IPR013783">
    <property type="entry name" value="Ig-like_fold"/>
</dbReference>
<reference evidence="9 10" key="1">
    <citation type="submission" date="2011-04" db="EMBL/GenBank/DDBJ databases">
        <authorList>
            <person name="Muzny D."/>
            <person name="Qin X."/>
            <person name="Deng J."/>
            <person name="Jiang H."/>
            <person name="Liu Y."/>
            <person name="Qu J."/>
            <person name="Song X.-Z."/>
            <person name="Zhang L."/>
            <person name="Thornton R."/>
            <person name="Coyle M."/>
            <person name="Francisco L."/>
            <person name="Jackson L."/>
            <person name="Javaid M."/>
            <person name="Korchina V."/>
            <person name="Kovar C."/>
            <person name="Mata R."/>
            <person name="Mathew T."/>
            <person name="Ngo R."/>
            <person name="Nguyen L."/>
            <person name="Nguyen N."/>
            <person name="Okwuonu G."/>
            <person name="Ongeri F."/>
            <person name="Pham C."/>
            <person name="Simmons D."/>
            <person name="Wilczek-Boney K."/>
            <person name="Hale W."/>
            <person name="Jakkamsetti A."/>
            <person name="Pham P."/>
            <person name="Ruth R."/>
            <person name="San Lucas F."/>
            <person name="Warren J."/>
            <person name="Zhang J."/>
            <person name="Zhao Z."/>
            <person name="Zhou C."/>
            <person name="Zhu D."/>
            <person name="Lee S."/>
            <person name="Bess C."/>
            <person name="Blankenburg K."/>
            <person name="Forbes L."/>
            <person name="Fu Q."/>
            <person name="Gubbala S."/>
            <person name="Hirani K."/>
            <person name="Jayaseelan J.C."/>
            <person name="Lara F."/>
            <person name="Munidasa M."/>
            <person name="Palculict T."/>
            <person name="Patil S."/>
            <person name="Pu L.-L."/>
            <person name="Saada N."/>
            <person name="Tang L."/>
            <person name="Weissenberger G."/>
            <person name="Zhu Y."/>
            <person name="Hemphill L."/>
            <person name="Shang Y."/>
            <person name="Youmans B."/>
            <person name="Ayvaz T."/>
            <person name="Ross M."/>
            <person name="Santibanez J."/>
            <person name="Aqrawi P."/>
            <person name="Gross S."/>
            <person name="Joshi V."/>
            <person name="Fowler G."/>
            <person name="Nazareth L."/>
            <person name="Reid J."/>
            <person name="Worley K."/>
            <person name="Petrosino J."/>
            <person name="Highlander S."/>
            <person name="Gibbs R."/>
        </authorList>
    </citation>
    <scope>NUCLEOTIDE SEQUENCE [LARGE SCALE GENOMIC DNA]</scope>
    <source>
        <strain evidence="9 10">DSM 3688</strain>
    </source>
</reference>
<dbReference type="Proteomes" id="UP000007820">
    <property type="component" value="Unassembled WGS sequence"/>
</dbReference>
<protein>
    <recommendedName>
        <fullName evidence="6">Alpha-amylase</fullName>
        <ecNumber evidence="6">3.2.1.1</ecNumber>
    </recommendedName>
</protein>
<feature type="signal peptide" evidence="7">
    <location>
        <begin position="1"/>
        <end position="37"/>
    </location>
</feature>
<evidence type="ECO:0000256" key="2">
    <source>
        <dbReference type="ARBA" id="ARBA00022801"/>
    </source>
</evidence>
<evidence type="ECO:0000256" key="6">
    <source>
        <dbReference type="RuleBase" id="RU361134"/>
    </source>
</evidence>
<evidence type="ECO:0000256" key="3">
    <source>
        <dbReference type="ARBA" id="ARBA00023277"/>
    </source>
</evidence>
<evidence type="ECO:0000256" key="5">
    <source>
        <dbReference type="RuleBase" id="RU003615"/>
    </source>
</evidence>
<dbReference type="InterPro" id="IPR006047">
    <property type="entry name" value="GH13_cat_dom"/>
</dbReference>
<feature type="domain" description="Glycosyl hydrolase family 13 catalytic" evidence="8">
    <location>
        <begin position="47"/>
        <end position="379"/>
    </location>
</feature>
<sequence>MMCQNIVSSRQNQTKKLMMKRFHTFMMAALTLPMTMAAQGWPADYGGVMLQGFYWDGFKDAKWTRLERQAADFSGYFDLVWVPQSGKTQGGLSMGYDPYYYFNQNSSFGSESELRSMMKTFKDKGIGTIADVVVNHRSTSGWFTFPAETYQGVTYQMTPQDITANDDGGATARQAILEGVTLSSNIDEGEDFGGFRDLDHKSTNVQTIVKAYAKYLIDDLGYTGFRYDVAKGFAPSHLADYNNYAGPKFAVGEVWDGDAKIKSVINGSGKTTAAFDFQFRYTVRNAVGSGDWSRLGQQNDDNWPLVSSSNDNGAYRQYAVTFVENHDTEQRSATNQQDPIRRDTLAANAYMLAMPGTPCVFYKHYLAYPNEIKAMIDVRKAAGIANTSSYNNYRSSKAYYANTVNGSRGTLLVCVGSGFTDPAASRYVKVLSGRHYALYLSPSTEVAFADKPSGTYAEAFSTRLTAVSANGGARLVYTTDSSDPSASNGTTVDSGTSVAIGQDCTLKVGLLVGGQVTHTVTRQYTIKAGEVEDSVVYETPPAGYTYHAYFIAPASWGSEADVYAWAWVENGANYTPDNNASWPGDNEHVYRIAKAGDGGYVWQWCYYGTETTPPAMIIFNNGSSGVGTNQTKDMTFTDGGWYNIGTTEANPTLGIQRGMTVGTGDDGAWHTLSGIRLGGRPTQKGVYVHQGKKVVK</sequence>
<comment type="caution">
    <text evidence="9">The sequence shown here is derived from an EMBL/GenBank/DDBJ whole genome shotgun (WGS) entry which is preliminary data.</text>
</comment>
<comment type="similarity">
    <text evidence="1 5">Belongs to the glycosyl hydrolase 13 family.</text>
</comment>
<proteinExistence type="inferred from homology"/>
<evidence type="ECO:0000256" key="4">
    <source>
        <dbReference type="ARBA" id="ARBA00023295"/>
    </source>
</evidence>
<dbReference type="GO" id="GO:0043169">
    <property type="term" value="F:cation binding"/>
    <property type="evidence" value="ECO:0007669"/>
    <property type="project" value="InterPro"/>
</dbReference>
<organism evidence="9 10">
    <name type="scientific">Prevotella dentalis (strain ATCC 49559 / DSM 3688 / JCM 13448 / NCTC 12043 / ES 2772)</name>
    <name type="common">Mitsuokella dentalis</name>
    <dbReference type="NCBI Taxonomy" id="908937"/>
    <lineage>
        <taxon>Bacteria</taxon>
        <taxon>Pseudomonadati</taxon>
        <taxon>Bacteroidota</taxon>
        <taxon>Bacteroidia</taxon>
        <taxon>Bacteroidales</taxon>
        <taxon>Prevotellaceae</taxon>
        <taxon>Prevotella</taxon>
    </lineage>
</organism>
<evidence type="ECO:0000313" key="10">
    <source>
        <dbReference type="Proteomes" id="UP000007820"/>
    </source>
</evidence>
<dbReference type="Pfam" id="PF00128">
    <property type="entry name" value="Alpha-amylase"/>
    <property type="match status" value="1"/>
</dbReference>
<keyword evidence="4 6" id="KW-0326">Glycosidase</keyword>
<comment type="catalytic activity">
    <reaction evidence="6">
        <text>Endohydrolysis of (1-&gt;4)-alpha-D-glucosidic linkages in polysaccharides containing three or more (1-&gt;4)-alpha-linked D-glucose units.</text>
        <dbReference type="EC" id="3.2.1.1"/>
    </reaction>
</comment>
<keyword evidence="3 6" id="KW-0119">Carbohydrate metabolism</keyword>
<dbReference type="GO" id="GO:0005975">
    <property type="term" value="P:carbohydrate metabolic process"/>
    <property type="evidence" value="ECO:0007669"/>
    <property type="project" value="InterPro"/>
</dbReference>
<accession>F9D2G1</accession>
<dbReference type="SMART" id="SM00642">
    <property type="entry name" value="Aamy"/>
    <property type="match status" value="1"/>
</dbReference>
<dbReference type="Gene3D" id="3.20.20.80">
    <property type="entry name" value="Glycosidases"/>
    <property type="match status" value="1"/>
</dbReference>
<dbReference type="EMBL" id="AFPW01000013">
    <property type="protein sequence ID" value="EGQ15624.1"/>
    <property type="molecule type" value="Genomic_DNA"/>
</dbReference>
<dbReference type="EC" id="3.2.1.1" evidence="6"/>
<evidence type="ECO:0000256" key="7">
    <source>
        <dbReference type="SAM" id="SignalP"/>
    </source>
</evidence>
<keyword evidence="7" id="KW-0732">Signal</keyword>
<evidence type="ECO:0000313" key="9">
    <source>
        <dbReference type="EMBL" id="EGQ15624.1"/>
    </source>
</evidence>